<feature type="region of interest" description="Disordered" evidence="1">
    <location>
        <begin position="1"/>
        <end position="21"/>
    </location>
</feature>
<feature type="region of interest" description="Disordered" evidence="1">
    <location>
        <begin position="59"/>
        <end position="83"/>
    </location>
</feature>
<dbReference type="AlphaFoldDB" id="A0A6G1C8G7"/>
<protein>
    <submittedName>
        <fullName evidence="2">Uncharacterized protein</fullName>
    </submittedName>
</protein>
<evidence type="ECO:0000256" key="1">
    <source>
        <dbReference type="SAM" id="MobiDB-lite"/>
    </source>
</evidence>
<evidence type="ECO:0000313" key="2">
    <source>
        <dbReference type="EMBL" id="KAF0896287.1"/>
    </source>
</evidence>
<dbReference type="EMBL" id="SPHZ02000010">
    <property type="protein sequence ID" value="KAF0896287.1"/>
    <property type="molecule type" value="Genomic_DNA"/>
</dbReference>
<name>A0A6G1C8G7_9ORYZ</name>
<evidence type="ECO:0000313" key="3">
    <source>
        <dbReference type="Proteomes" id="UP000479710"/>
    </source>
</evidence>
<dbReference type="Proteomes" id="UP000479710">
    <property type="component" value="Unassembled WGS sequence"/>
</dbReference>
<proteinExistence type="predicted"/>
<comment type="caution">
    <text evidence="2">The sequence shown here is derived from an EMBL/GenBank/DDBJ whole genome shotgun (WGS) entry which is preliminary data.</text>
</comment>
<reference evidence="2 3" key="1">
    <citation type="submission" date="2019-11" db="EMBL/GenBank/DDBJ databases">
        <title>Whole genome sequence of Oryza granulata.</title>
        <authorList>
            <person name="Li W."/>
        </authorList>
    </citation>
    <scope>NUCLEOTIDE SEQUENCE [LARGE SCALE GENOMIC DNA]</scope>
    <source>
        <strain evidence="3">cv. Menghai</strain>
        <tissue evidence="2">Leaf</tissue>
    </source>
</reference>
<accession>A0A6G1C8G7</accession>
<organism evidence="2 3">
    <name type="scientific">Oryza meyeriana var. granulata</name>
    <dbReference type="NCBI Taxonomy" id="110450"/>
    <lineage>
        <taxon>Eukaryota</taxon>
        <taxon>Viridiplantae</taxon>
        <taxon>Streptophyta</taxon>
        <taxon>Embryophyta</taxon>
        <taxon>Tracheophyta</taxon>
        <taxon>Spermatophyta</taxon>
        <taxon>Magnoliopsida</taxon>
        <taxon>Liliopsida</taxon>
        <taxon>Poales</taxon>
        <taxon>Poaceae</taxon>
        <taxon>BOP clade</taxon>
        <taxon>Oryzoideae</taxon>
        <taxon>Oryzeae</taxon>
        <taxon>Oryzinae</taxon>
        <taxon>Oryza</taxon>
        <taxon>Oryza meyeriana</taxon>
    </lineage>
</organism>
<sequence>MGQGQLGGPKAVATSREKGRCHRRITSDEETMTAVTGRRQLGHNIVGNGFGVAAVVGKQRGSSDEMQRRLGHRQGQRGVMPYI</sequence>
<gene>
    <name evidence="2" type="ORF">E2562_021442</name>
</gene>
<keyword evidence="3" id="KW-1185">Reference proteome</keyword>